<dbReference type="Pfam" id="PF16042">
    <property type="entry name" value="DUF4794"/>
    <property type="match status" value="3"/>
</dbReference>
<feature type="domain" description="DUF4794" evidence="3">
    <location>
        <begin position="130"/>
        <end position="184"/>
    </location>
</feature>
<dbReference type="AlphaFoldDB" id="A0A0K8W3L0"/>
<keyword evidence="2" id="KW-0732">Signal</keyword>
<reference evidence="4" key="1">
    <citation type="submission" date="2015-06" db="EMBL/GenBank/DDBJ databases">
        <authorList>
            <person name="Hoefler B.C."/>
            <person name="Straight P.D."/>
        </authorList>
    </citation>
    <scope>NUCLEOTIDE SEQUENCE</scope>
</reference>
<organism evidence="4">
    <name type="scientific">Bactrocera latifrons</name>
    <name type="common">Malaysian fruit fly</name>
    <name type="synonym">Chaetodacus latifrons</name>
    <dbReference type="NCBI Taxonomy" id="174628"/>
    <lineage>
        <taxon>Eukaryota</taxon>
        <taxon>Metazoa</taxon>
        <taxon>Ecdysozoa</taxon>
        <taxon>Arthropoda</taxon>
        <taxon>Hexapoda</taxon>
        <taxon>Insecta</taxon>
        <taxon>Pterygota</taxon>
        <taxon>Neoptera</taxon>
        <taxon>Endopterygota</taxon>
        <taxon>Diptera</taxon>
        <taxon>Brachycera</taxon>
        <taxon>Muscomorpha</taxon>
        <taxon>Tephritoidea</taxon>
        <taxon>Tephritidae</taxon>
        <taxon>Bactrocera</taxon>
        <taxon>Bactrocera</taxon>
    </lineage>
</organism>
<protein>
    <recommendedName>
        <fullName evidence="3">DUF4794 domain-containing protein</fullName>
    </recommendedName>
</protein>
<feature type="compositionally biased region" description="Polar residues" evidence="1">
    <location>
        <begin position="263"/>
        <end position="272"/>
    </location>
</feature>
<feature type="compositionally biased region" description="Basic and acidic residues" evidence="1">
    <location>
        <begin position="300"/>
        <end position="310"/>
    </location>
</feature>
<feature type="region of interest" description="Disordered" evidence="1">
    <location>
        <begin position="263"/>
        <end position="310"/>
    </location>
</feature>
<feature type="domain" description="DUF4794" evidence="3">
    <location>
        <begin position="241"/>
        <end position="307"/>
    </location>
</feature>
<evidence type="ECO:0000259" key="3">
    <source>
        <dbReference type="Pfam" id="PF16042"/>
    </source>
</evidence>
<proteinExistence type="predicted"/>
<gene>
    <name evidence="4" type="ORF">c0_g1_i1</name>
</gene>
<evidence type="ECO:0000313" key="4">
    <source>
        <dbReference type="EMBL" id="JAI45696.1"/>
    </source>
</evidence>
<dbReference type="EMBL" id="GDHF01006618">
    <property type="protein sequence ID" value="JAI45696.1"/>
    <property type="molecule type" value="Transcribed_RNA"/>
</dbReference>
<feature type="domain" description="DUF4794" evidence="3">
    <location>
        <begin position="53"/>
        <end position="108"/>
    </location>
</feature>
<evidence type="ECO:0000256" key="1">
    <source>
        <dbReference type="SAM" id="MobiDB-lite"/>
    </source>
</evidence>
<accession>A0A0K8W3L0</accession>
<dbReference type="OrthoDB" id="8197587at2759"/>
<name>A0A0K8W3L0_BACLA</name>
<feature type="chain" id="PRO_5005522649" description="DUF4794 domain-containing protein" evidence="2">
    <location>
        <begin position="26"/>
        <end position="363"/>
    </location>
</feature>
<feature type="signal peptide" evidence="2">
    <location>
        <begin position="1"/>
        <end position="25"/>
    </location>
</feature>
<sequence length="363" mass="38271">MLPVRYTTFLHLLLAAAVLSGVTQARQLRNSARIEQADGADGEVALVKEVYPTPYPAAGYRPGRAFNLPSEADDEPTEGSGIADTTTVLPADEYTTTSESVDDGTTTTPYNWVPAELSSDDAAKQGRAAKAPYPAAGWRPSRAFLLPTEIKAIEEARAAAAAEAAVPNDKDIVDAPTISAEEAVAPNDNDIVDAYETSTATPLAPFTTQLPSVAETATEVDAVDAVAEGATPTAAKPTADKAPYPPSGWRPSRAFLLPTEVESANQDSSITVNEPEDPVSPADKAGHPACGVSDNPVAPKPEEGAKENPDAERVYVTANLAPDVVNAPLTLPILLRSQRLITPPIYVPADRSYAYSARVQSWR</sequence>
<dbReference type="InterPro" id="IPR032011">
    <property type="entry name" value="DUF4794"/>
</dbReference>
<evidence type="ECO:0000256" key="2">
    <source>
        <dbReference type="SAM" id="SignalP"/>
    </source>
</evidence>